<keyword evidence="7" id="KW-1185">Reference proteome</keyword>
<keyword evidence="5" id="KW-0812">Transmembrane</keyword>
<evidence type="ECO:0000256" key="3">
    <source>
        <dbReference type="PROSITE-ProRule" id="PRU00023"/>
    </source>
</evidence>
<feature type="region of interest" description="Disordered" evidence="4">
    <location>
        <begin position="743"/>
        <end position="799"/>
    </location>
</feature>
<keyword evidence="2 3" id="KW-0040">ANK repeat</keyword>
<gene>
    <name evidence="6" type="ORF">DLAC_07822</name>
</gene>
<dbReference type="Pfam" id="PF00023">
    <property type="entry name" value="Ank"/>
    <property type="match status" value="1"/>
</dbReference>
<evidence type="ECO:0000256" key="4">
    <source>
        <dbReference type="SAM" id="MobiDB-lite"/>
    </source>
</evidence>
<feature type="region of interest" description="Disordered" evidence="4">
    <location>
        <begin position="181"/>
        <end position="238"/>
    </location>
</feature>
<sequence>MSSKAAALEKSFISNVGDLFRYFDTLTIPKLNRIPDGQGTLPKSKSNTNLLKNNTSATHGACFIFQDQMLPGLNALYHLKNVKQYSIAEIFRERMVKSKDLLTESRISHYMGLITFFLKAIDFVQSEKRKPLSELCQQLLNHFNTYLVDPDSVIVGLIPSEDLLNKLLRDYDFLNSHYHYGSSSSGSSGNSSGSSTNVNKEKDKDKDREKDRDRDKDKDKDKDDHHHHGEDEESIHSFQSTTISTSRISLLTNIINWSALDDVNQIAKSVRRYASILRGVDKLRKGDILIVKFNHYGNKSKKTFSIGGFKNYHSTSTNHMSLDSPSITSSNTSATSGAPHNTHNSISTNQISGGSGSTGISNVGTTGSKTVEEYVERKFLNHKSQFARYTGERDDYNIKVYFTTEETESIVVGIEDIIPLNRYIIDSLREPKLIEKMIQQPTEKFFSSILEESKQQTVNYLISKGVDLDFLHEKSDTLSILDLANIKNMRNVLYSIYSDPEHPFYKDLEKHINERIDLYLSNLDTRLLFMPKYDNTIQDLKCGHYLTISKSKVKQYLGEFDLALDQLRIEKRSLMNGTKKEEVTEWWLKRIETRCNDFLKERGYNFSAVPENYIEQPPNNMKDVFSNLMLIQKILDPNETVIEIITEIKDSKEGLVTPSSPSHETSTQPQPIQSPSSITTTPEFISSSPSASEPIPIKNSPKSTASTSSSPMVNLSSQPNSFSSVESFNNLNETNSVSSLTSASNILNTPSSQKRSNSESPKLVNSNTNISNSTNSSSNNNNNTINNNNNNINNSNNTNDQMKLSINGILTLSNTFMNSPMQLIKGLKDEIYPVINDFILKARIVLCDQFDLPLKEFSNEKILKCLQENRMDMDQNVAIWIEDMCSDLVYLSEMQRLEDSRANEKVLHIVPISGLVMNTFARLENELNTVVELWGDDSESEDENISNGSTSTTGTIKPFTIIKVINNDEEQKSILHCAVQQECIESVEKILESSDQSTINQSDVSGWTPLHAACCSGNADICKLLLAVDDIDVTKRNKDGASVLHYLVRHPLTEKRKEVILSIISKGLDINCGSRHGETPLHSSAFRGHNDVVTFLLENGSNPNAITAGGETSLHYAVTGGKIEVVTTLLKAGAYPNISSKRGTPIELARNYKLHNIVSLLESVSSENDISTYWRKNFKTTQQQQHLRNNNLYSTVNPNTINTQDIKRNVKIEIGGSRTQTQSTTIVDPDFSILIDTQPASDKEEGAICGSQSSENAEENKSKLTKTQIAGIIIGAVGFFIVAVVVTTYFIYKRHKDLAFARKLNTLGK</sequence>
<evidence type="ECO:0000313" key="6">
    <source>
        <dbReference type="EMBL" id="KYQ90945.1"/>
    </source>
</evidence>
<name>A0A151ZAH6_TIELA</name>
<dbReference type="EMBL" id="LODT01000035">
    <property type="protein sequence ID" value="KYQ90945.1"/>
    <property type="molecule type" value="Genomic_DNA"/>
</dbReference>
<dbReference type="Pfam" id="PF12796">
    <property type="entry name" value="Ank_2"/>
    <property type="match status" value="1"/>
</dbReference>
<feature type="transmembrane region" description="Helical" evidence="5">
    <location>
        <begin position="1269"/>
        <end position="1292"/>
    </location>
</feature>
<protein>
    <submittedName>
        <fullName evidence="6">Uncharacterized protein</fullName>
    </submittedName>
</protein>
<dbReference type="InParanoid" id="A0A151ZAH6"/>
<feature type="compositionally biased region" description="Low complexity" evidence="4">
    <location>
        <begin position="665"/>
        <end position="711"/>
    </location>
</feature>
<proteinExistence type="predicted"/>
<dbReference type="InterPro" id="IPR036770">
    <property type="entry name" value="Ankyrin_rpt-contain_sf"/>
</dbReference>
<keyword evidence="5" id="KW-1133">Transmembrane helix</keyword>
<feature type="repeat" description="ANK" evidence="3">
    <location>
        <begin position="1005"/>
        <end position="1026"/>
    </location>
</feature>
<dbReference type="OMA" id="EWWLKRI"/>
<feature type="compositionally biased region" description="Low complexity" evidence="4">
    <location>
        <begin position="344"/>
        <end position="364"/>
    </location>
</feature>
<dbReference type="PANTHER" id="PTHR24198">
    <property type="entry name" value="ANKYRIN REPEAT AND PROTEIN KINASE DOMAIN-CONTAINING PROTEIN"/>
    <property type="match status" value="1"/>
</dbReference>
<feature type="compositionally biased region" description="Polar residues" evidence="4">
    <location>
        <begin position="712"/>
        <end position="727"/>
    </location>
</feature>
<evidence type="ECO:0000256" key="5">
    <source>
        <dbReference type="SAM" id="Phobius"/>
    </source>
</evidence>
<feature type="compositionally biased region" description="Low complexity" evidence="4">
    <location>
        <begin position="181"/>
        <end position="195"/>
    </location>
</feature>
<feature type="compositionally biased region" description="Polar residues" evidence="4">
    <location>
        <begin position="320"/>
        <end position="343"/>
    </location>
</feature>
<evidence type="ECO:0000313" key="7">
    <source>
        <dbReference type="Proteomes" id="UP000076078"/>
    </source>
</evidence>
<dbReference type="STRING" id="361077.A0A151ZAH6"/>
<dbReference type="Gene3D" id="1.25.40.20">
    <property type="entry name" value="Ankyrin repeat-containing domain"/>
    <property type="match status" value="1"/>
</dbReference>
<dbReference type="PROSITE" id="PS50088">
    <property type="entry name" value="ANK_REPEAT"/>
    <property type="match status" value="3"/>
</dbReference>
<feature type="compositionally biased region" description="Basic and acidic residues" evidence="4">
    <location>
        <begin position="199"/>
        <end position="230"/>
    </location>
</feature>
<dbReference type="FunCoup" id="A0A151ZAH6">
    <property type="interactions" value="738"/>
</dbReference>
<feature type="compositionally biased region" description="Low complexity" evidence="4">
    <location>
        <begin position="765"/>
        <end position="799"/>
    </location>
</feature>
<comment type="caution">
    <text evidence="6">The sequence shown here is derived from an EMBL/GenBank/DDBJ whole genome shotgun (WGS) entry which is preliminary data.</text>
</comment>
<evidence type="ECO:0000256" key="1">
    <source>
        <dbReference type="ARBA" id="ARBA00022737"/>
    </source>
</evidence>
<dbReference type="SUPFAM" id="SSF48403">
    <property type="entry name" value="Ankyrin repeat"/>
    <property type="match status" value="1"/>
</dbReference>
<evidence type="ECO:0000256" key="2">
    <source>
        <dbReference type="ARBA" id="ARBA00023043"/>
    </source>
</evidence>
<feature type="compositionally biased region" description="Polar residues" evidence="4">
    <location>
        <begin position="743"/>
        <end position="764"/>
    </location>
</feature>
<keyword evidence="1" id="KW-0677">Repeat</keyword>
<feature type="region of interest" description="Disordered" evidence="4">
    <location>
        <begin position="653"/>
        <end position="727"/>
    </location>
</feature>
<dbReference type="SMART" id="SM00248">
    <property type="entry name" value="ANK"/>
    <property type="match status" value="5"/>
</dbReference>
<feature type="repeat" description="ANK" evidence="3">
    <location>
        <begin position="1109"/>
        <end position="1141"/>
    </location>
</feature>
<feature type="repeat" description="ANK" evidence="3">
    <location>
        <begin position="1076"/>
        <end position="1108"/>
    </location>
</feature>
<dbReference type="PRINTS" id="PR01415">
    <property type="entry name" value="ANKYRIN"/>
</dbReference>
<feature type="region of interest" description="Disordered" evidence="4">
    <location>
        <begin position="320"/>
        <end position="364"/>
    </location>
</feature>
<dbReference type="Proteomes" id="UP000076078">
    <property type="component" value="Unassembled WGS sequence"/>
</dbReference>
<dbReference type="OrthoDB" id="19174at2759"/>
<dbReference type="PANTHER" id="PTHR24198:SF165">
    <property type="entry name" value="ANKYRIN REPEAT-CONTAINING PROTEIN-RELATED"/>
    <property type="match status" value="1"/>
</dbReference>
<organism evidence="6 7">
    <name type="scientific">Tieghemostelium lacteum</name>
    <name type="common">Slime mold</name>
    <name type="synonym">Dictyostelium lacteum</name>
    <dbReference type="NCBI Taxonomy" id="361077"/>
    <lineage>
        <taxon>Eukaryota</taxon>
        <taxon>Amoebozoa</taxon>
        <taxon>Evosea</taxon>
        <taxon>Eumycetozoa</taxon>
        <taxon>Dictyostelia</taxon>
        <taxon>Dictyosteliales</taxon>
        <taxon>Raperosteliaceae</taxon>
        <taxon>Tieghemostelium</taxon>
    </lineage>
</organism>
<reference evidence="6 7" key="1">
    <citation type="submission" date="2015-12" db="EMBL/GenBank/DDBJ databases">
        <title>Dictyostelia acquired genes for synthesis and detection of signals that induce cell-type specialization by lateral gene transfer from prokaryotes.</title>
        <authorList>
            <person name="Gloeckner G."/>
            <person name="Schaap P."/>
        </authorList>
    </citation>
    <scope>NUCLEOTIDE SEQUENCE [LARGE SCALE GENOMIC DNA]</scope>
    <source>
        <strain evidence="6 7">TK</strain>
    </source>
</reference>
<accession>A0A151ZAH6</accession>
<keyword evidence="5" id="KW-0472">Membrane</keyword>
<dbReference type="InterPro" id="IPR002110">
    <property type="entry name" value="Ankyrin_rpt"/>
</dbReference>
<dbReference type="PROSITE" id="PS50297">
    <property type="entry name" value="ANK_REP_REGION"/>
    <property type="match status" value="3"/>
</dbReference>